<accession>A0A8K0XWH5</accession>
<protein>
    <submittedName>
        <fullName evidence="2">YniB family protein</fullName>
    </submittedName>
</protein>
<feature type="transmembrane region" description="Helical" evidence="1">
    <location>
        <begin position="15"/>
        <end position="37"/>
    </location>
</feature>
<dbReference type="AlphaFoldDB" id="A0A8K0XWH5"/>
<proteinExistence type="predicted"/>
<name>A0A8K0XWH5_9ENTR</name>
<reference evidence="2" key="1">
    <citation type="submission" date="2021-01" db="EMBL/GenBank/DDBJ databases">
        <title>Intestinitalea alba gen. nov., sp. nov., a novel genus of the family Enterobacteriaceae, isolated from the gut of the plastic-eating mealworm Tenebrio molitor L.</title>
        <authorList>
            <person name="Yang Y."/>
        </authorList>
    </citation>
    <scope>NUCLEOTIDE SEQUENCE</scope>
    <source>
        <strain evidence="2">BIT-L3</strain>
    </source>
</reference>
<dbReference type="EMBL" id="JAEPBH010000004">
    <property type="protein sequence ID" value="MBK4714242.1"/>
    <property type="molecule type" value="Genomic_DNA"/>
</dbReference>
<evidence type="ECO:0000256" key="1">
    <source>
        <dbReference type="SAM" id="Phobius"/>
    </source>
</evidence>
<organism evidence="2 3">
    <name type="scientific">Tenebrionibacter intestinalis</name>
    <dbReference type="NCBI Taxonomy" id="2799638"/>
    <lineage>
        <taxon>Bacteria</taxon>
        <taxon>Pseudomonadati</taxon>
        <taxon>Pseudomonadota</taxon>
        <taxon>Gammaproteobacteria</taxon>
        <taxon>Enterobacterales</taxon>
        <taxon>Enterobacteriaceae</taxon>
        <taxon>Tenebrionibacter/Tenebrionicola group</taxon>
        <taxon>Tenebrionibacter</taxon>
    </lineage>
</organism>
<keyword evidence="1" id="KW-0812">Transmembrane</keyword>
<comment type="caution">
    <text evidence="2">The sequence shown here is derived from an EMBL/GenBank/DDBJ whole genome shotgun (WGS) entry which is preliminary data.</text>
</comment>
<keyword evidence="1" id="KW-1133">Transmembrane helix</keyword>
<keyword evidence="1" id="KW-0472">Membrane</keyword>
<dbReference type="Pfam" id="PF14002">
    <property type="entry name" value="YniB"/>
    <property type="match status" value="1"/>
</dbReference>
<evidence type="ECO:0000313" key="2">
    <source>
        <dbReference type="EMBL" id="MBK4714242.1"/>
    </source>
</evidence>
<evidence type="ECO:0000313" key="3">
    <source>
        <dbReference type="Proteomes" id="UP000659047"/>
    </source>
</evidence>
<keyword evidence="3" id="KW-1185">Reference proteome</keyword>
<dbReference type="Proteomes" id="UP000659047">
    <property type="component" value="Unassembled WGS sequence"/>
</dbReference>
<dbReference type="InterPro" id="IPR025229">
    <property type="entry name" value="YniB-like"/>
</dbReference>
<gene>
    <name evidence="2" type="ORF">JJB97_02590</name>
</gene>
<dbReference type="RefSeq" id="WP_238712246.1">
    <property type="nucleotide sequence ID" value="NZ_JAEPBH010000004.1"/>
</dbReference>
<sequence length="178" mass="20399">MTYQQAGRIALLKRIAGWIIFLPAVISTIISLLKFMYERSEKQPGIDAVMMDFVHVMIEMVRFNTPFLNVFWQNSPQPNFHSSLNVGFWVIYILIFVGLALQASGARMARQARFLREGVEDQLILEKAKGEEGLSRAALETRVVVPRHSIFLQIFPLYILPVVLIVLGYLFFHLLGFL</sequence>
<feature type="transmembrane region" description="Helical" evidence="1">
    <location>
        <begin position="84"/>
        <end position="106"/>
    </location>
</feature>
<feature type="transmembrane region" description="Helical" evidence="1">
    <location>
        <begin position="150"/>
        <end position="172"/>
    </location>
</feature>
<feature type="transmembrane region" description="Helical" evidence="1">
    <location>
        <begin position="49"/>
        <end position="72"/>
    </location>
</feature>